<reference evidence="2" key="2">
    <citation type="submission" date="2022-06" db="UniProtKB">
        <authorList>
            <consortium name="EnsemblMetazoa"/>
        </authorList>
    </citation>
    <scope>IDENTIFICATION</scope>
    <source>
        <strain evidence="2">DF5081</strain>
    </source>
</reference>
<organism evidence="2 3">
    <name type="scientific">Caenorhabditis japonica</name>
    <dbReference type="NCBI Taxonomy" id="281687"/>
    <lineage>
        <taxon>Eukaryota</taxon>
        <taxon>Metazoa</taxon>
        <taxon>Ecdysozoa</taxon>
        <taxon>Nematoda</taxon>
        <taxon>Chromadorea</taxon>
        <taxon>Rhabditida</taxon>
        <taxon>Rhabditina</taxon>
        <taxon>Rhabditomorpha</taxon>
        <taxon>Rhabditoidea</taxon>
        <taxon>Rhabditidae</taxon>
        <taxon>Peloderinae</taxon>
        <taxon>Caenorhabditis</taxon>
    </lineage>
</organism>
<feature type="compositionally biased region" description="Polar residues" evidence="1">
    <location>
        <begin position="251"/>
        <end position="262"/>
    </location>
</feature>
<protein>
    <submittedName>
        <fullName evidence="2">Uncharacterized protein</fullName>
    </submittedName>
</protein>
<evidence type="ECO:0000313" key="3">
    <source>
        <dbReference type="Proteomes" id="UP000005237"/>
    </source>
</evidence>
<feature type="compositionally biased region" description="Basic residues" evidence="1">
    <location>
        <begin position="230"/>
        <end position="244"/>
    </location>
</feature>
<dbReference type="Proteomes" id="UP000005237">
    <property type="component" value="Unassembled WGS sequence"/>
</dbReference>
<dbReference type="AlphaFoldDB" id="A0A8R1DR33"/>
<proteinExistence type="predicted"/>
<evidence type="ECO:0000313" key="2">
    <source>
        <dbReference type="EnsemblMetazoa" id="CJA08675.1"/>
    </source>
</evidence>
<dbReference type="PANTHER" id="PTHR38620">
    <property type="entry name" value="PROTEIN CBG07292-RELATED"/>
    <property type="match status" value="1"/>
</dbReference>
<reference evidence="3" key="1">
    <citation type="submission" date="2010-08" db="EMBL/GenBank/DDBJ databases">
        <authorList>
            <consortium name="Caenorhabditis japonica Sequencing Consortium"/>
            <person name="Wilson R.K."/>
        </authorList>
    </citation>
    <scope>NUCLEOTIDE SEQUENCE [LARGE SCALE GENOMIC DNA]</scope>
    <source>
        <strain evidence="3">DF5081</strain>
    </source>
</reference>
<sequence length="272" mass="31562">MKFEIKEELVLMEATGNINTPQIDINDMEPLLKCSPESLKQEENDSVWQNRQGNQAEIPDFIEHCECDEDEDEAMDTLEFSLAQSDKKLPDKDVSRLQKELSHLPFDAVLKILLLYNMDIKSSIRLGRDYILPDLVPQWVKDHFVANMAIERAMLPIKKPKEQSPHFYMADQFENVVSSASLVDFYYKEKNAIEESWSFGQEPELSQTEKEALELKMAKCKISIVECKPRSTKRRGRKNKRRSVKKEYPKSLNSDPFSSPNTKSKRLSEPEQ</sequence>
<accession>A0A8R1DR33</accession>
<feature type="region of interest" description="Disordered" evidence="1">
    <location>
        <begin position="229"/>
        <end position="272"/>
    </location>
</feature>
<dbReference type="PANTHER" id="PTHR38620:SF1">
    <property type="entry name" value="CUE DOMAIN-CONTAINING PROTEIN-RELATED"/>
    <property type="match status" value="1"/>
</dbReference>
<name>A0A8R1DR33_CAEJA</name>
<dbReference type="EnsemblMetazoa" id="CJA08675.1">
    <property type="protein sequence ID" value="CJA08675.1"/>
    <property type="gene ID" value="WBGene00127879"/>
</dbReference>
<evidence type="ECO:0000256" key="1">
    <source>
        <dbReference type="SAM" id="MobiDB-lite"/>
    </source>
</evidence>
<keyword evidence="3" id="KW-1185">Reference proteome</keyword>